<reference evidence="11 12" key="1">
    <citation type="journal article" date="2015" name="Genome Announc.">
        <title>Expanding the biotechnology potential of lactobacilli through comparative genomics of 213 strains and associated genera.</title>
        <authorList>
            <person name="Sun Z."/>
            <person name="Harris H.M."/>
            <person name="McCann A."/>
            <person name="Guo C."/>
            <person name="Argimon S."/>
            <person name="Zhang W."/>
            <person name="Yang X."/>
            <person name="Jeffery I.B."/>
            <person name="Cooney J.C."/>
            <person name="Kagawa T.F."/>
            <person name="Liu W."/>
            <person name="Song Y."/>
            <person name="Salvetti E."/>
            <person name="Wrobel A."/>
            <person name="Rasinkangas P."/>
            <person name="Parkhill J."/>
            <person name="Rea M.C."/>
            <person name="O'Sullivan O."/>
            <person name="Ritari J."/>
            <person name="Douillard F.P."/>
            <person name="Paul Ross R."/>
            <person name="Yang R."/>
            <person name="Briner A.E."/>
            <person name="Felis G.E."/>
            <person name="de Vos W.M."/>
            <person name="Barrangou R."/>
            <person name="Klaenhammer T.R."/>
            <person name="Caufield P.W."/>
            <person name="Cui Y."/>
            <person name="Zhang H."/>
            <person name="O'Toole P.W."/>
        </authorList>
    </citation>
    <scope>NUCLEOTIDE SEQUENCE [LARGE SCALE GENOMIC DNA]</scope>
    <source>
        <strain evidence="11 12">DSM 19904</strain>
    </source>
</reference>
<feature type="domain" description="PTS EIIC type-2" evidence="10">
    <location>
        <begin position="6"/>
        <end position="463"/>
    </location>
</feature>
<dbReference type="PANTHER" id="PTHR37324">
    <property type="entry name" value="PTS SYSTEM GALACTITOL-SPECIFIC EIIC COMPONENT"/>
    <property type="match status" value="1"/>
</dbReference>
<feature type="transmembrane region" description="Helical" evidence="9">
    <location>
        <begin position="124"/>
        <end position="142"/>
    </location>
</feature>
<dbReference type="PROSITE" id="PS51104">
    <property type="entry name" value="PTS_EIIC_TYPE_2"/>
    <property type="match status" value="1"/>
</dbReference>
<feature type="transmembrane region" description="Helical" evidence="9">
    <location>
        <begin position="12"/>
        <end position="29"/>
    </location>
</feature>
<dbReference type="PIRSF" id="PIRSF006304">
    <property type="entry name" value="GatC"/>
    <property type="match status" value="1"/>
</dbReference>
<dbReference type="InterPro" id="IPR013014">
    <property type="entry name" value="PTS_EIIC_2"/>
</dbReference>
<proteinExistence type="predicted"/>
<dbReference type="OrthoDB" id="9787936at2"/>
<evidence type="ECO:0000256" key="2">
    <source>
        <dbReference type="ARBA" id="ARBA00022448"/>
    </source>
</evidence>
<keyword evidence="2" id="KW-0813">Transport</keyword>
<evidence type="ECO:0000259" key="10">
    <source>
        <dbReference type="PROSITE" id="PS51104"/>
    </source>
</evidence>
<evidence type="ECO:0000313" key="11">
    <source>
        <dbReference type="EMBL" id="KRK88695.1"/>
    </source>
</evidence>
<dbReference type="InterPro" id="IPR004703">
    <property type="entry name" value="PTS_sugar-sp_permease"/>
</dbReference>
<keyword evidence="8 9" id="KW-0472">Membrane</keyword>
<name>A0A0R1LAH6_9LACO</name>
<evidence type="ECO:0000313" key="12">
    <source>
        <dbReference type="Proteomes" id="UP000051581"/>
    </source>
</evidence>
<dbReference type="EMBL" id="AZEA01000007">
    <property type="protein sequence ID" value="KRK88695.1"/>
    <property type="molecule type" value="Genomic_DNA"/>
</dbReference>
<evidence type="ECO:0000256" key="6">
    <source>
        <dbReference type="ARBA" id="ARBA00022692"/>
    </source>
</evidence>
<evidence type="ECO:0000256" key="3">
    <source>
        <dbReference type="ARBA" id="ARBA00022475"/>
    </source>
</evidence>
<gene>
    <name evidence="11" type="ORF">FD17_GL002387</name>
</gene>
<feature type="transmembrane region" description="Helical" evidence="9">
    <location>
        <begin position="41"/>
        <end position="65"/>
    </location>
</feature>
<dbReference type="GO" id="GO:0009401">
    <property type="term" value="P:phosphoenolpyruvate-dependent sugar phosphotransferase system"/>
    <property type="evidence" value="ECO:0007669"/>
    <property type="project" value="UniProtKB-KW"/>
</dbReference>
<evidence type="ECO:0000256" key="1">
    <source>
        <dbReference type="ARBA" id="ARBA00004651"/>
    </source>
</evidence>
<dbReference type="Proteomes" id="UP000051581">
    <property type="component" value="Unassembled WGS sequence"/>
</dbReference>
<keyword evidence="7 9" id="KW-1133">Transmembrane helix</keyword>
<dbReference type="GO" id="GO:0015577">
    <property type="term" value="F:galactitol transmembrane transporter activity"/>
    <property type="evidence" value="ECO:0007669"/>
    <property type="project" value="InterPro"/>
</dbReference>
<keyword evidence="6 9" id="KW-0812">Transmembrane</keyword>
<feature type="transmembrane region" description="Helical" evidence="9">
    <location>
        <begin position="375"/>
        <end position="395"/>
    </location>
</feature>
<feature type="transmembrane region" description="Helical" evidence="9">
    <location>
        <begin position="349"/>
        <end position="368"/>
    </location>
</feature>
<comment type="subcellular location">
    <subcellularLocation>
        <location evidence="1">Cell membrane</location>
        <topology evidence="1">Multi-pass membrane protein</topology>
    </subcellularLocation>
</comment>
<protein>
    <submittedName>
        <fullName evidence="11">PTS system Galactitol-specific IIC component</fullName>
    </submittedName>
</protein>
<accession>A0A0R1LAH6</accession>
<dbReference type="PATRIC" id="fig|1423808.3.peg.2430"/>
<feature type="transmembrane region" description="Helical" evidence="9">
    <location>
        <begin position="428"/>
        <end position="455"/>
    </location>
</feature>
<dbReference type="Pfam" id="PF03611">
    <property type="entry name" value="EIIC-GAT"/>
    <property type="match status" value="1"/>
</dbReference>
<organism evidence="11 12">
    <name type="scientific">Lentilactobacillus sunkii DSM 19904</name>
    <dbReference type="NCBI Taxonomy" id="1423808"/>
    <lineage>
        <taxon>Bacteria</taxon>
        <taxon>Bacillati</taxon>
        <taxon>Bacillota</taxon>
        <taxon>Bacilli</taxon>
        <taxon>Lactobacillales</taxon>
        <taxon>Lactobacillaceae</taxon>
        <taxon>Lentilactobacillus</taxon>
    </lineage>
</organism>
<keyword evidence="3" id="KW-1003">Cell membrane</keyword>
<feature type="transmembrane region" description="Helical" evidence="9">
    <location>
        <begin position="218"/>
        <end position="241"/>
    </location>
</feature>
<keyword evidence="5" id="KW-0598">Phosphotransferase system</keyword>
<dbReference type="PANTHER" id="PTHR37324:SF2">
    <property type="entry name" value="PTS SYSTEM GALACTITOL-SPECIFIC EIIC COMPONENT"/>
    <property type="match status" value="1"/>
</dbReference>
<evidence type="ECO:0000256" key="4">
    <source>
        <dbReference type="ARBA" id="ARBA00022597"/>
    </source>
</evidence>
<dbReference type="RefSeq" id="WP_057824718.1">
    <property type="nucleotide sequence ID" value="NZ_AZEA01000007.1"/>
</dbReference>
<comment type="caution">
    <text evidence="11">The sequence shown here is derived from an EMBL/GenBank/DDBJ whole genome shotgun (WGS) entry which is preliminary data.</text>
</comment>
<evidence type="ECO:0000256" key="9">
    <source>
        <dbReference type="SAM" id="Phobius"/>
    </source>
</evidence>
<dbReference type="GO" id="GO:0005886">
    <property type="term" value="C:plasma membrane"/>
    <property type="evidence" value="ECO:0007669"/>
    <property type="project" value="UniProtKB-SubCell"/>
</dbReference>
<feature type="transmembrane region" description="Helical" evidence="9">
    <location>
        <begin position="324"/>
        <end position="343"/>
    </location>
</feature>
<dbReference type="InterPro" id="IPR013853">
    <property type="entry name" value="EIIC-GAT"/>
</dbReference>
<feature type="transmembrane region" description="Helical" evidence="9">
    <location>
        <begin position="401"/>
        <end position="421"/>
    </location>
</feature>
<dbReference type="AlphaFoldDB" id="A0A0R1LAH6"/>
<keyword evidence="4" id="KW-0762">Sugar transport</keyword>
<keyword evidence="12" id="KW-1185">Reference proteome</keyword>
<feature type="transmembrane region" description="Helical" evidence="9">
    <location>
        <begin position="253"/>
        <end position="279"/>
    </location>
</feature>
<evidence type="ECO:0000256" key="7">
    <source>
        <dbReference type="ARBA" id="ARBA00022989"/>
    </source>
</evidence>
<feature type="transmembrane region" description="Helical" evidence="9">
    <location>
        <begin position="85"/>
        <end position="112"/>
    </location>
</feature>
<sequence>MLQTFNDIFQTFGASVVVPVMIFIVALFLRVRVRTAMMSAFYAGVGLTGFTWIISSFTPVVTKIIKQMVDGTGIHLPIVDIGWQAGSLASFGSTVGLSFFVFGLILELVLFFTGITKIFMPSNLWNNFGFMIWGTLCFYVTHNFWLSLALSSFMLLYTLVIAEMQADRWSSYYGVKNATVCSIHNMEQAVPAILLDPLWNLLGLNKVKMTPEYFKNKLGAFGEPTTLGAILGVIIGVLGNLGKLGTLAAWGQILTFAIQLAAVMTIFPLVTGVFAKAFSPLAEEIDKRRKISTKSEEEEEEEAIHDKKRWFLAVDDGVGYGEPATIISGVLLIPIMVVIAFLLPGNKTLPVVDLISIPFMVESIVAVTRGNILKVICNGIVWFSMGLYASSWLGTIYTGAISHYGVAIPAGIVLITSFNLMARPLNALIFAAWISQSPIWIGITIVAYIAFAVLLRTHRSQIWVYLKKMSEKNAGFEGSKDKITYGE</sequence>
<evidence type="ECO:0000256" key="5">
    <source>
        <dbReference type="ARBA" id="ARBA00022683"/>
    </source>
</evidence>
<evidence type="ECO:0000256" key="8">
    <source>
        <dbReference type="ARBA" id="ARBA00023136"/>
    </source>
</evidence>